<dbReference type="InterPro" id="IPR036714">
    <property type="entry name" value="SDH_sf"/>
</dbReference>
<keyword evidence="3" id="KW-0143">Chaperone</keyword>
<dbReference type="InterPro" id="IPR005631">
    <property type="entry name" value="SDH"/>
</dbReference>
<reference evidence="4 5" key="1">
    <citation type="submission" date="2020-12" db="EMBL/GenBank/DDBJ databases">
        <title>Revised draft genomes of Rhodomicrobium vannielii ATCC 17100 and Rhodomicrobium udaipurense JA643.</title>
        <authorList>
            <person name="Conners E.M."/>
            <person name="Davenport E.J."/>
            <person name="Bose A."/>
        </authorList>
    </citation>
    <scope>NUCLEOTIDE SEQUENCE [LARGE SCALE GENOMIC DNA]</scope>
    <source>
        <strain evidence="4 5">JA643</strain>
    </source>
</reference>
<dbReference type="SUPFAM" id="SSF109910">
    <property type="entry name" value="YgfY-like"/>
    <property type="match status" value="1"/>
</dbReference>
<evidence type="ECO:0000313" key="4">
    <source>
        <dbReference type="EMBL" id="MBJ7542165.1"/>
    </source>
</evidence>
<dbReference type="Gene3D" id="1.10.150.250">
    <property type="entry name" value="Flavinator of succinate dehydrogenase"/>
    <property type="match status" value="1"/>
</dbReference>
<keyword evidence="5" id="KW-1185">Reference proteome</keyword>
<dbReference type="Pfam" id="PF03937">
    <property type="entry name" value="Sdh5"/>
    <property type="match status" value="1"/>
</dbReference>
<dbReference type="Proteomes" id="UP000623250">
    <property type="component" value="Unassembled WGS sequence"/>
</dbReference>
<organism evidence="4 5">
    <name type="scientific">Rhodomicrobium udaipurense</name>
    <dbReference type="NCBI Taxonomy" id="1202716"/>
    <lineage>
        <taxon>Bacteria</taxon>
        <taxon>Pseudomonadati</taxon>
        <taxon>Pseudomonadota</taxon>
        <taxon>Alphaproteobacteria</taxon>
        <taxon>Hyphomicrobiales</taxon>
        <taxon>Hyphomicrobiaceae</taxon>
        <taxon>Rhodomicrobium</taxon>
    </lineage>
</organism>
<evidence type="ECO:0000313" key="5">
    <source>
        <dbReference type="Proteomes" id="UP000623250"/>
    </source>
</evidence>
<sequence>MDGLELRRKRAVYRALHRGTKELDLILGRYAEARVPLMEEVQLASFETVLAAQDPDVDLWIRKGDAPGELSAIVAEIRDFYRL</sequence>
<accession>A0A8I1GF79</accession>
<comment type="similarity">
    <text evidence="1">Belongs to the SdhE FAD assembly factor family.</text>
</comment>
<dbReference type="EMBL" id="JAEMUK010000002">
    <property type="protein sequence ID" value="MBJ7542165.1"/>
    <property type="molecule type" value="Genomic_DNA"/>
</dbReference>
<evidence type="ECO:0000256" key="3">
    <source>
        <dbReference type="ARBA" id="ARBA00023186"/>
    </source>
</evidence>
<dbReference type="PANTHER" id="PTHR12469">
    <property type="entry name" value="PROTEIN EMI5 HOMOLOG, MITOCHONDRIAL"/>
    <property type="match status" value="1"/>
</dbReference>
<dbReference type="PANTHER" id="PTHR12469:SF2">
    <property type="entry name" value="SUCCINATE DEHYDROGENASE ASSEMBLY FACTOR 2, MITOCHONDRIAL"/>
    <property type="match status" value="1"/>
</dbReference>
<dbReference type="RefSeq" id="WP_037238065.1">
    <property type="nucleotide sequence ID" value="NZ_JAEMUK010000002.1"/>
</dbReference>
<protein>
    <recommendedName>
        <fullName evidence="2">FAD assembly factor SdhE</fullName>
    </recommendedName>
</protein>
<proteinExistence type="inferred from homology"/>
<gene>
    <name evidence="4" type="ORF">JDN41_01160</name>
</gene>
<comment type="caution">
    <text evidence="4">The sequence shown here is derived from an EMBL/GenBank/DDBJ whole genome shotgun (WGS) entry which is preliminary data.</text>
</comment>
<name>A0A8I1GF79_9HYPH</name>
<evidence type="ECO:0000256" key="1">
    <source>
        <dbReference type="ARBA" id="ARBA00008571"/>
    </source>
</evidence>
<dbReference type="GO" id="GO:0006099">
    <property type="term" value="P:tricarboxylic acid cycle"/>
    <property type="evidence" value="ECO:0007669"/>
    <property type="project" value="TreeGrafter"/>
</dbReference>
<dbReference type="AlphaFoldDB" id="A0A8I1GF79"/>
<evidence type="ECO:0000256" key="2">
    <source>
        <dbReference type="ARBA" id="ARBA00019418"/>
    </source>
</evidence>